<reference evidence="3 4" key="1">
    <citation type="submission" date="2015-02" db="EMBL/GenBank/DDBJ databases">
        <authorList>
            <person name="Chooi Y.-H."/>
        </authorList>
    </citation>
    <scope>NUCLEOTIDE SEQUENCE [LARGE SCALE GENOMIC DNA]</scope>
    <source>
        <strain evidence="3">E3</strain>
    </source>
</reference>
<keyword evidence="1" id="KW-0479">Metal-binding</keyword>
<protein>
    <recommendedName>
        <fullName evidence="2">C3H1-type domain-containing protein</fullName>
    </recommendedName>
</protein>
<keyword evidence="4" id="KW-1185">Reference proteome</keyword>
<dbReference type="Proteomes" id="UP000039324">
    <property type="component" value="Unassembled WGS sequence"/>
</dbReference>
<accession>A0A0G4IQF7</accession>
<evidence type="ECO:0000313" key="4">
    <source>
        <dbReference type="Proteomes" id="UP000039324"/>
    </source>
</evidence>
<dbReference type="EMBL" id="CDSF01000079">
    <property type="protein sequence ID" value="CEO97384.1"/>
    <property type="molecule type" value="Genomic_DNA"/>
</dbReference>
<evidence type="ECO:0000313" key="3">
    <source>
        <dbReference type="EMBL" id="CEO97384.1"/>
    </source>
</evidence>
<dbReference type="PROSITE" id="PS50103">
    <property type="entry name" value="ZF_C3H1"/>
    <property type="match status" value="1"/>
</dbReference>
<name>A0A0G4IQF7_PLABS</name>
<keyword evidence="1" id="KW-0863">Zinc-finger</keyword>
<feature type="domain" description="C3H1-type" evidence="2">
    <location>
        <begin position="184"/>
        <end position="213"/>
    </location>
</feature>
<evidence type="ECO:0000256" key="1">
    <source>
        <dbReference type="PROSITE-ProRule" id="PRU00723"/>
    </source>
</evidence>
<proteinExistence type="predicted"/>
<organism evidence="3 4">
    <name type="scientific">Plasmodiophora brassicae</name>
    <name type="common">Clubroot disease agent</name>
    <dbReference type="NCBI Taxonomy" id="37360"/>
    <lineage>
        <taxon>Eukaryota</taxon>
        <taxon>Sar</taxon>
        <taxon>Rhizaria</taxon>
        <taxon>Endomyxa</taxon>
        <taxon>Phytomyxea</taxon>
        <taxon>Plasmodiophorida</taxon>
        <taxon>Plasmodiophoridae</taxon>
        <taxon>Plasmodiophora</taxon>
    </lineage>
</organism>
<dbReference type="GO" id="GO:0008270">
    <property type="term" value="F:zinc ion binding"/>
    <property type="evidence" value="ECO:0007669"/>
    <property type="project" value="UniProtKB-KW"/>
</dbReference>
<feature type="zinc finger region" description="C3H1-type" evidence="1">
    <location>
        <begin position="184"/>
        <end position="213"/>
    </location>
</feature>
<evidence type="ECO:0000259" key="2">
    <source>
        <dbReference type="PROSITE" id="PS50103"/>
    </source>
</evidence>
<dbReference type="InterPro" id="IPR000571">
    <property type="entry name" value="Znf_CCCH"/>
</dbReference>
<gene>
    <name evidence="3" type="ORF">PBRA_000729</name>
</gene>
<keyword evidence="1" id="KW-0862">Zinc</keyword>
<sequence length="235" mass="25918">MVEITPLDDHRCCEAVAQLQARLRQAYAVIDEIAQAHRASNALLSAVLKQVTADNRAQVVYLSVEQAREAGIDAGQGDSSTAQAEPSVVFDHRSSSSSSSMLRTIADQFVQLLERAQAHEIALCLLPDAYRRRFGRTINRCGHSLLSDLVRSLSAIDDRIDIRWDGTVATLVGRFQNSRAKRARSSPNVCAFYNMRQGCRFSARRCSFPHVCSQCGSEAHGASSCPTDPRDHQQD</sequence>
<dbReference type="AlphaFoldDB" id="A0A0G4IQF7"/>